<evidence type="ECO:0000259" key="5">
    <source>
        <dbReference type="PROSITE" id="PS50109"/>
    </source>
</evidence>
<dbReference type="PRINTS" id="PR00344">
    <property type="entry name" value="BCTRLSENSOR"/>
</dbReference>
<dbReference type="GO" id="GO:0000155">
    <property type="term" value="F:phosphorelay sensor kinase activity"/>
    <property type="evidence" value="ECO:0007669"/>
    <property type="project" value="InterPro"/>
</dbReference>
<dbReference type="AlphaFoldDB" id="A0A550JAJ3"/>
<dbReference type="Gene3D" id="1.10.287.130">
    <property type="match status" value="1"/>
</dbReference>
<dbReference type="Gene3D" id="3.30.565.10">
    <property type="entry name" value="Histidine kinase-like ATPase, C-terminal domain"/>
    <property type="match status" value="1"/>
</dbReference>
<dbReference type="OrthoDB" id="9804645at2"/>
<dbReference type="Proteomes" id="UP000317155">
    <property type="component" value="Unassembled WGS sequence"/>
</dbReference>
<evidence type="ECO:0000256" key="2">
    <source>
        <dbReference type="ARBA" id="ARBA00012438"/>
    </source>
</evidence>
<accession>A0A550JAJ3</accession>
<comment type="caution">
    <text evidence="6">The sequence shown here is derived from an EMBL/GenBank/DDBJ whole genome shotgun (WGS) entry which is preliminary data.</text>
</comment>
<dbReference type="InterPro" id="IPR036890">
    <property type="entry name" value="HATPase_C_sf"/>
</dbReference>
<keyword evidence="3" id="KW-0597">Phosphoprotein</keyword>
<name>A0A550JAJ3_9BACT</name>
<dbReference type="EC" id="2.7.13.3" evidence="2"/>
<dbReference type="CDD" id="cd00082">
    <property type="entry name" value="HisKA"/>
    <property type="match status" value="1"/>
</dbReference>
<dbReference type="PROSITE" id="PS50109">
    <property type="entry name" value="HIS_KIN"/>
    <property type="match status" value="1"/>
</dbReference>
<evidence type="ECO:0000256" key="1">
    <source>
        <dbReference type="ARBA" id="ARBA00000085"/>
    </source>
</evidence>
<feature type="transmembrane region" description="Helical" evidence="4">
    <location>
        <begin position="7"/>
        <end position="31"/>
    </location>
</feature>
<evidence type="ECO:0000256" key="3">
    <source>
        <dbReference type="ARBA" id="ARBA00022553"/>
    </source>
</evidence>
<protein>
    <recommendedName>
        <fullName evidence="2">histidine kinase</fullName>
        <ecNumber evidence="2">2.7.13.3</ecNumber>
    </recommendedName>
</protein>
<keyword evidence="7" id="KW-1185">Reference proteome</keyword>
<keyword evidence="6" id="KW-0808">Transferase</keyword>
<keyword evidence="4" id="KW-0472">Membrane</keyword>
<dbReference type="InterPro" id="IPR004358">
    <property type="entry name" value="Sig_transdc_His_kin-like_C"/>
</dbReference>
<comment type="catalytic activity">
    <reaction evidence="1">
        <text>ATP + protein L-histidine = ADP + protein N-phospho-L-histidine.</text>
        <dbReference type="EC" id="2.7.13.3"/>
    </reaction>
</comment>
<gene>
    <name evidence="6" type="ORF">FL622_11650</name>
</gene>
<dbReference type="Pfam" id="PF02518">
    <property type="entry name" value="HATPase_c"/>
    <property type="match status" value="1"/>
</dbReference>
<sequence>MKDIKRFITPLFALIGIQLLWVVVVVFWIAWFMKSHSRLRAVAETYSPELLQGGTDWFILVEGILLLCAILAGVYVIFLYWRRQAELYRAQRNFIAQVTHELKSPLASLQLHLETIRRRRLSPEKLSTFLDTMLGDTDRLDTLINNLLSAQRLDQKGIKLNLVRDNLSERVTDYFRPRQFSLPKAGTMHLDIEPDLYADLDSEALETIFRNLLENAILYASGSPVVEVALKSQGRKAHLTFTDHGKGVPRNEQKKVFRMFYRVKHPGETIRGSGLGLFIVQALTRMHRGKVWLTSEGVGKGASIHLLLPLRKPPTGEDA</sequence>
<dbReference type="InterPro" id="IPR003594">
    <property type="entry name" value="HATPase_dom"/>
</dbReference>
<keyword evidence="6" id="KW-0418">Kinase</keyword>
<dbReference type="RefSeq" id="WP_092058492.1">
    <property type="nucleotide sequence ID" value="NZ_FOJJ01000040.1"/>
</dbReference>
<dbReference type="SMART" id="SM00387">
    <property type="entry name" value="HATPase_c"/>
    <property type="match status" value="1"/>
</dbReference>
<evidence type="ECO:0000313" key="6">
    <source>
        <dbReference type="EMBL" id="TRO80279.1"/>
    </source>
</evidence>
<evidence type="ECO:0000256" key="4">
    <source>
        <dbReference type="SAM" id="Phobius"/>
    </source>
</evidence>
<dbReference type="PANTHER" id="PTHR43547:SF2">
    <property type="entry name" value="HYBRID SIGNAL TRANSDUCTION HISTIDINE KINASE C"/>
    <property type="match status" value="1"/>
</dbReference>
<dbReference type="Pfam" id="PF00512">
    <property type="entry name" value="HisKA"/>
    <property type="match status" value="1"/>
</dbReference>
<reference evidence="6 7" key="1">
    <citation type="submission" date="2019-07" db="EMBL/GenBank/DDBJ databases">
        <title>Insights of Desulfuromonas acetexigens electromicrobiology.</title>
        <authorList>
            <person name="Katuri K."/>
            <person name="Sapireddy V."/>
            <person name="Shaw D.R."/>
            <person name="Saikaly P."/>
        </authorList>
    </citation>
    <scope>NUCLEOTIDE SEQUENCE [LARGE SCALE GENOMIC DNA]</scope>
    <source>
        <strain evidence="6 7">2873</strain>
    </source>
</reference>
<dbReference type="SMART" id="SM00388">
    <property type="entry name" value="HisKA"/>
    <property type="match status" value="1"/>
</dbReference>
<proteinExistence type="predicted"/>
<dbReference type="SUPFAM" id="SSF55874">
    <property type="entry name" value="ATPase domain of HSP90 chaperone/DNA topoisomerase II/histidine kinase"/>
    <property type="match status" value="1"/>
</dbReference>
<dbReference type="PANTHER" id="PTHR43547">
    <property type="entry name" value="TWO-COMPONENT HISTIDINE KINASE"/>
    <property type="match status" value="1"/>
</dbReference>
<keyword evidence="4" id="KW-1133">Transmembrane helix</keyword>
<dbReference type="SUPFAM" id="SSF47384">
    <property type="entry name" value="Homodimeric domain of signal transducing histidine kinase"/>
    <property type="match status" value="1"/>
</dbReference>
<dbReference type="InterPro" id="IPR005467">
    <property type="entry name" value="His_kinase_dom"/>
</dbReference>
<feature type="transmembrane region" description="Helical" evidence="4">
    <location>
        <begin position="57"/>
        <end position="81"/>
    </location>
</feature>
<evidence type="ECO:0000313" key="7">
    <source>
        <dbReference type="Proteomes" id="UP000317155"/>
    </source>
</evidence>
<dbReference type="InterPro" id="IPR003661">
    <property type="entry name" value="HisK_dim/P_dom"/>
</dbReference>
<feature type="domain" description="Histidine kinase" evidence="5">
    <location>
        <begin position="97"/>
        <end position="312"/>
    </location>
</feature>
<dbReference type="InterPro" id="IPR036097">
    <property type="entry name" value="HisK_dim/P_sf"/>
</dbReference>
<dbReference type="EMBL" id="VJVV01000008">
    <property type="protein sequence ID" value="TRO80279.1"/>
    <property type="molecule type" value="Genomic_DNA"/>
</dbReference>
<keyword evidence="4" id="KW-0812">Transmembrane</keyword>
<organism evidence="6 7">
    <name type="scientific">Trichloromonas acetexigens</name>
    <dbReference type="NCBI Taxonomy" id="38815"/>
    <lineage>
        <taxon>Bacteria</taxon>
        <taxon>Pseudomonadati</taxon>
        <taxon>Thermodesulfobacteriota</taxon>
        <taxon>Desulfuromonadia</taxon>
        <taxon>Desulfuromonadales</taxon>
        <taxon>Trichloromonadaceae</taxon>
        <taxon>Trichloromonas</taxon>
    </lineage>
</organism>